<name>A0ABR9URX9_9CHRO</name>
<feature type="region of interest" description="Disordered" evidence="1">
    <location>
        <begin position="1"/>
        <end position="20"/>
    </location>
</feature>
<evidence type="ECO:0000313" key="3">
    <source>
        <dbReference type="EMBL" id="MBE9190820.1"/>
    </source>
</evidence>
<evidence type="ECO:0000313" key="4">
    <source>
        <dbReference type="Proteomes" id="UP000651156"/>
    </source>
</evidence>
<keyword evidence="2" id="KW-0812">Transmembrane</keyword>
<comment type="caution">
    <text evidence="3">The sequence shown here is derived from an EMBL/GenBank/DDBJ whole genome shotgun (WGS) entry which is preliminary data.</text>
</comment>
<protein>
    <submittedName>
        <fullName evidence="3">Uncharacterized protein</fullName>
    </submittedName>
</protein>
<reference evidence="3 4" key="1">
    <citation type="submission" date="2020-10" db="EMBL/GenBank/DDBJ databases">
        <authorList>
            <person name="Castelo-Branco R."/>
            <person name="Eusebio N."/>
            <person name="Adriana R."/>
            <person name="Vieira A."/>
            <person name="Brugerolle De Fraissinette N."/>
            <person name="Rezende De Castro R."/>
            <person name="Schneider M.P."/>
            <person name="Vasconcelos V."/>
            <person name="Leao P.N."/>
        </authorList>
    </citation>
    <scope>NUCLEOTIDE SEQUENCE [LARGE SCALE GENOMIC DNA]</scope>
    <source>
        <strain evidence="3 4">LEGE 06123</strain>
    </source>
</reference>
<dbReference type="Proteomes" id="UP000651156">
    <property type="component" value="Unassembled WGS sequence"/>
</dbReference>
<keyword evidence="2" id="KW-0472">Membrane</keyword>
<evidence type="ECO:0000256" key="2">
    <source>
        <dbReference type="SAM" id="Phobius"/>
    </source>
</evidence>
<keyword evidence="2" id="KW-1133">Transmembrane helix</keyword>
<proteinExistence type="predicted"/>
<gene>
    <name evidence="3" type="ORF">IQ230_10735</name>
</gene>
<feature type="transmembrane region" description="Helical" evidence="2">
    <location>
        <begin position="25"/>
        <end position="48"/>
    </location>
</feature>
<dbReference type="RefSeq" id="WP_193931991.1">
    <property type="nucleotide sequence ID" value="NZ_CAWPMZ010000047.1"/>
</dbReference>
<sequence>MFNTDRTDSNKQNEKIRRSPRKPNLLFVHNAVTAYDLSIIALCLHHLVPLESYIGVTADS</sequence>
<keyword evidence="4" id="KW-1185">Reference proteome</keyword>
<dbReference type="EMBL" id="JADEWN010000022">
    <property type="protein sequence ID" value="MBE9190820.1"/>
    <property type="molecule type" value="Genomic_DNA"/>
</dbReference>
<accession>A0ABR9URX9</accession>
<feature type="compositionally biased region" description="Basic and acidic residues" evidence="1">
    <location>
        <begin position="1"/>
        <end position="17"/>
    </location>
</feature>
<evidence type="ECO:0000256" key="1">
    <source>
        <dbReference type="SAM" id="MobiDB-lite"/>
    </source>
</evidence>
<organism evidence="3 4">
    <name type="scientific">Gloeocapsopsis crepidinum LEGE 06123</name>
    <dbReference type="NCBI Taxonomy" id="588587"/>
    <lineage>
        <taxon>Bacteria</taxon>
        <taxon>Bacillati</taxon>
        <taxon>Cyanobacteriota</taxon>
        <taxon>Cyanophyceae</taxon>
        <taxon>Oscillatoriophycideae</taxon>
        <taxon>Chroococcales</taxon>
        <taxon>Chroococcaceae</taxon>
        <taxon>Gloeocapsopsis</taxon>
    </lineage>
</organism>